<dbReference type="EMBL" id="JACHFV010000006">
    <property type="protein sequence ID" value="MBB5295184.1"/>
    <property type="molecule type" value="Genomic_DNA"/>
</dbReference>
<evidence type="ECO:0000313" key="2">
    <source>
        <dbReference type="EMBL" id="TLK26501.1"/>
    </source>
</evidence>
<dbReference type="PANTHER" id="PTHR34822:SF1">
    <property type="entry name" value="GRPB FAMILY PROTEIN"/>
    <property type="match status" value="1"/>
</dbReference>
<dbReference type="PANTHER" id="PTHR34822">
    <property type="entry name" value="GRPB DOMAIN PROTEIN (AFU_ORTHOLOGUE AFUA_1G01530)"/>
    <property type="match status" value="1"/>
</dbReference>
<dbReference type="RefSeq" id="WP_129118924.1">
    <property type="nucleotide sequence ID" value="NZ_BSUI01000010.1"/>
</dbReference>
<dbReference type="Pfam" id="PF04229">
    <property type="entry name" value="GrpB"/>
    <property type="match status" value="1"/>
</dbReference>
<accession>A0AAJ5F6C5</accession>
<reference evidence="1 4" key="2">
    <citation type="submission" date="2020-08" db="EMBL/GenBank/DDBJ databases">
        <title>Genomic Encyclopedia of Type Strains, Phase IV (KMG-IV): sequencing the most valuable type-strain genomes for metagenomic binning, comparative biology and taxonomic classification.</title>
        <authorList>
            <person name="Goeker M."/>
        </authorList>
    </citation>
    <scope>NUCLEOTIDE SEQUENCE [LARGE SCALE GENOMIC DNA]</scope>
    <source>
        <strain evidence="1 4">DSM 105434</strain>
    </source>
</reference>
<evidence type="ECO:0000313" key="4">
    <source>
        <dbReference type="Proteomes" id="UP000536909"/>
    </source>
</evidence>
<proteinExistence type="predicted"/>
<dbReference type="Gene3D" id="3.30.460.10">
    <property type="entry name" value="Beta Polymerase, domain 2"/>
    <property type="match status" value="1"/>
</dbReference>
<sequence length="175" mass="19961">MSDPAREAVKVEGYDPRWPWWANREITLLRGILGDRIAEIEHIGSTAVPGMDAKPTVDLMLGTAAWPWNPEDDARLLAAEYSFYKSPNERWRVYLKPRGNLLRGFHLHVVEADSAHWREHLHFRNHLRAHPEDARAYAGVKRELAQKFGHDRGAYQAGKADLIRAILARAVTPPT</sequence>
<organism evidence="2 3">
    <name type="scientific">Deinococcus metallilatus</name>
    <dbReference type="NCBI Taxonomy" id="1211322"/>
    <lineage>
        <taxon>Bacteria</taxon>
        <taxon>Thermotogati</taxon>
        <taxon>Deinococcota</taxon>
        <taxon>Deinococci</taxon>
        <taxon>Deinococcales</taxon>
        <taxon>Deinococcaceae</taxon>
        <taxon>Deinococcus</taxon>
    </lineage>
</organism>
<evidence type="ECO:0000313" key="3">
    <source>
        <dbReference type="Proteomes" id="UP000308000"/>
    </source>
</evidence>
<dbReference type="SUPFAM" id="SSF81301">
    <property type="entry name" value="Nucleotidyltransferase"/>
    <property type="match status" value="1"/>
</dbReference>
<dbReference type="AlphaFoldDB" id="A0AAJ5F6C5"/>
<name>A0AAJ5F6C5_9DEIO</name>
<comment type="caution">
    <text evidence="2">The sequence shown here is derived from an EMBL/GenBank/DDBJ whole genome shotgun (WGS) entry which is preliminary data.</text>
</comment>
<keyword evidence="4" id="KW-1185">Reference proteome</keyword>
<reference evidence="2 3" key="1">
    <citation type="submission" date="2019-04" db="EMBL/GenBank/DDBJ databases">
        <title>Deinococcus metalilatus MA1002 mutant No.5.</title>
        <authorList>
            <person name="Park W."/>
            <person name="Park C."/>
        </authorList>
    </citation>
    <scope>NUCLEOTIDE SEQUENCE [LARGE SCALE GENOMIC DNA]</scope>
    <source>
        <strain evidence="2 3">MA1002-m5</strain>
    </source>
</reference>
<dbReference type="InterPro" id="IPR043519">
    <property type="entry name" value="NT_sf"/>
</dbReference>
<dbReference type="EMBL" id="VBRC01000007">
    <property type="protein sequence ID" value="TLK26501.1"/>
    <property type="molecule type" value="Genomic_DNA"/>
</dbReference>
<gene>
    <name evidence="2" type="ORF">FCS05_10880</name>
    <name evidence="1" type="ORF">HNQ10_002010</name>
</gene>
<evidence type="ECO:0000313" key="1">
    <source>
        <dbReference type="EMBL" id="MBB5295184.1"/>
    </source>
</evidence>
<dbReference type="Proteomes" id="UP000308000">
    <property type="component" value="Unassembled WGS sequence"/>
</dbReference>
<dbReference type="InterPro" id="IPR007344">
    <property type="entry name" value="GrpB/CoaE"/>
</dbReference>
<protein>
    <submittedName>
        <fullName evidence="2">GrpB family protein</fullName>
    </submittedName>
    <submittedName>
        <fullName evidence="1">GrpB-like predicted nucleotidyltransferase (UPF0157 family)</fullName>
    </submittedName>
</protein>
<dbReference type="Proteomes" id="UP000536909">
    <property type="component" value="Unassembled WGS sequence"/>
</dbReference>